<dbReference type="EMBL" id="OY660870">
    <property type="protein sequence ID" value="CAJ1059813.1"/>
    <property type="molecule type" value="Genomic_DNA"/>
</dbReference>
<sequence length="100" mass="11208">MLKEHFRDNQHSSSGVKPSEDRGGRPLGCRGTEAWTPRMLSSNLFLLLKMFLGVRLLLFLCLNKFDNRKGVLMGAFRLNLDPTLSPSIPCSSESHLCTSQ</sequence>
<protein>
    <submittedName>
        <fullName evidence="3">Uncharacterized protein</fullName>
    </submittedName>
</protein>
<organism evidence="3 4">
    <name type="scientific">Xyrichtys novacula</name>
    <name type="common">Pearly razorfish</name>
    <name type="synonym">Hemipteronotus novacula</name>
    <dbReference type="NCBI Taxonomy" id="13765"/>
    <lineage>
        <taxon>Eukaryota</taxon>
        <taxon>Metazoa</taxon>
        <taxon>Chordata</taxon>
        <taxon>Craniata</taxon>
        <taxon>Vertebrata</taxon>
        <taxon>Euteleostomi</taxon>
        <taxon>Actinopterygii</taxon>
        <taxon>Neopterygii</taxon>
        <taxon>Teleostei</taxon>
        <taxon>Neoteleostei</taxon>
        <taxon>Acanthomorphata</taxon>
        <taxon>Eupercaria</taxon>
        <taxon>Labriformes</taxon>
        <taxon>Labridae</taxon>
        <taxon>Xyrichtys</taxon>
    </lineage>
</organism>
<evidence type="ECO:0000256" key="2">
    <source>
        <dbReference type="SAM" id="Phobius"/>
    </source>
</evidence>
<feature type="compositionally biased region" description="Basic and acidic residues" evidence="1">
    <location>
        <begin position="1"/>
        <end position="10"/>
    </location>
</feature>
<proteinExistence type="predicted"/>
<accession>A0AAV1FH32</accession>
<gene>
    <name evidence="3" type="ORF">XNOV1_A031305</name>
</gene>
<evidence type="ECO:0000313" key="4">
    <source>
        <dbReference type="Proteomes" id="UP001178508"/>
    </source>
</evidence>
<evidence type="ECO:0000256" key="1">
    <source>
        <dbReference type="SAM" id="MobiDB-lite"/>
    </source>
</evidence>
<keyword evidence="2" id="KW-0472">Membrane</keyword>
<keyword evidence="4" id="KW-1185">Reference proteome</keyword>
<dbReference type="AlphaFoldDB" id="A0AAV1FH32"/>
<evidence type="ECO:0000313" key="3">
    <source>
        <dbReference type="EMBL" id="CAJ1059813.1"/>
    </source>
</evidence>
<dbReference type="Proteomes" id="UP001178508">
    <property type="component" value="Chromosome 7"/>
</dbReference>
<reference evidence="3" key="1">
    <citation type="submission" date="2023-08" db="EMBL/GenBank/DDBJ databases">
        <authorList>
            <person name="Alioto T."/>
            <person name="Alioto T."/>
            <person name="Gomez Garrido J."/>
        </authorList>
    </citation>
    <scope>NUCLEOTIDE SEQUENCE</scope>
</reference>
<name>A0AAV1FH32_XYRNO</name>
<feature type="transmembrane region" description="Helical" evidence="2">
    <location>
        <begin position="44"/>
        <end position="63"/>
    </location>
</feature>
<keyword evidence="2" id="KW-1133">Transmembrane helix</keyword>
<feature type="region of interest" description="Disordered" evidence="1">
    <location>
        <begin position="1"/>
        <end position="32"/>
    </location>
</feature>
<keyword evidence="2" id="KW-0812">Transmembrane</keyword>